<proteinExistence type="predicted"/>
<name>A0A1H3KA30_9RHOB</name>
<gene>
    <name evidence="1" type="ORF">SAMN05444004_101563</name>
</gene>
<evidence type="ECO:0000313" key="1">
    <source>
        <dbReference type="EMBL" id="SDY48973.1"/>
    </source>
</evidence>
<organism evidence="1 2">
    <name type="scientific">Jannaschia faecimaris</name>
    <dbReference type="NCBI Taxonomy" id="1244108"/>
    <lineage>
        <taxon>Bacteria</taxon>
        <taxon>Pseudomonadati</taxon>
        <taxon>Pseudomonadota</taxon>
        <taxon>Alphaproteobacteria</taxon>
        <taxon>Rhodobacterales</taxon>
        <taxon>Roseobacteraceae</taxon>
        <taxon>Jannaschia</taxon>
    </lineage>
</organism>
<keyword evidence="2" id="KW-1185">Reference proteome</keyword>
<protein>
    <submittedName>
        <fullName evidence="1">Uncharacterized protein</fullName>
    </submittedName>
</protein>
<dbReference type="AlphaFoldDB" id="A0A1H3KA30"/>
<evidence type="ECO:0000313" key="2">
    <source>
        <dbReference type="Proteomes" id="UP000198914"/>
    </source>
</evidence>
<dbReference type="EMBL" id="FNPX01000001">
    <property type="protein sequence ID" value="SDY48973.1"/>
    <property type="molecule type" value="Genomic_DNA"/>
</dbReference>
<dbReference type="Proteomes" id="UP000198914">
    <property type="component" value="Unassembled WGS sequence"/>
</dbReference>
<sequence>MVLAERIETFCSELDDGCQSIHYASDICEAISFLWEEIGLCSSREYIKFLDRLSTIIKHLSSSDAY</sequence>
<reference evidence="2" key="1">
    <citation type="submission" date="2016-10" db="EMBL/GenBank/DDBJ databases">
        <authorList>
            <person name="Varghese N."/>
            <person name="Submissions S."/>
        </authorList>
    </citation>
    <scope>NUCLEOTIDE SEQUENCE [LARGE SCALE GENOMIC DNA]</scope>
    <source>
        <strain evidence="2">DSM 100420</strain>
    </source>
</reference>
<accession>A0A1H3KA30</accession>